<dbReference type="InterPro" id="IPR000504">
    <property type="entry name" value="RRM_dom"/>
</dbReference>
<dbReference type="GO" id="GO:0000398">
    <property type="term" value="P:mRNA splicing, via spliceosome"/>
    <property type="evidence" value="ECO:0007669"/>
    <property type="project" value="TreeGrafter"/>
</dbReference>
<evidence type="ECO:0000256" key="4">
    <source>
        <dbReference type="ARBA" id="ARBA00023187"/>
    </source>
</evidence>
<keyword evidence="5" id="KW-0539">Nucleus</keyword>
<accession>A0AAN6Y353</accession>
<dbReference type="InterPro" id="IPR012677">
    <property type="entry name" value="Nucleotide-bd_a/b_plait_sf"/>
</dbReference>
<dbReference type="Proteomes" id="UP001301769">
    <property type="component" value="Unassembled WGS sequence"/>
</dbReference>
<comment type="subcellular location">
    <subcellularLocation>
        <location evidence="1">Nucleus</location>
    </subcellularLocation>
</comment>
<feature type="domain" description="RRM" evidence="8">
    <location>
        <begin position="74"/>
        <end position="152"/>
    </location>
</feature>
<dbReference type="GO" id="GO:0005654">
    <property type="term" value="C:nucleoplasm"/>
    <property type="evidence" value="ECO:0007669"/>
    <property type="project" value="TreeGrafter"/>
</dbReference>
<reference evidence="9" key="1">
    <citation type="journal article" date="2023" name="Mol. Phylogenet. Evol.">
        <title>Genome-scale phylogeny and comparative genomics of the fungal order Sordariales.</title>
        <authorList>
            <person name="Hensen N."/>
            <person name="Bonometti L."/>
            <person name="Westerberg I."/>
            <person name="Brannstrom I.O."/>
            <person name="Guillou S."/>
            <person name="Cros-Aarteil S."/>
            <person name="Calhoun S."/>
            <person name="Haridas S."/>
            <person name="Kuo A."/>
            <person name="Mondo S."/>
            <person name="Pangilinan J."/>
            <person name="Riley R."/>
            <person name="LaButti K."/>
            <person name="Andreopoulos B."/>
            <person name="Lipzen A."/>
            <person name="Chen C."/>
            <person name="Yan M."/>
            <person name="Daum C."/>
            <person name="Ng V."/>
            <person name="Clum A."/>
            <person name="Steindorff A."/>
            <person name="Ohm R.A."/>
            <person name="Martin F."/>
            <person name="Silar P."/>
            <person name="Natvig D.O."/>
            <person name="Lalanne C."/>
            <person name="Gautier V."/>
            <person name="Ament-Velasquez S.L."/>
            <person name="Kruys A."/>
            <person name="Hutchinson M.I."/>
            <person name="Powell A.J."/>
            <person name="Barry K."/>
            <person name="Miller A.N."/>
            <person name="Grigoriev I.V."/>
            <person name="Debuchy R."/>
            <person name="Gladieux P."/>
            <person name="Hiltunen Thoren M."/>
            <person name="Johannesson H."/>
        </authorList>
    </citation>
    <scope>NUCLEOTIDE SEQUENCE</scope>
    <source>
        <strain evidence="9">PSN293</strain>
    </source>
</reference>
<evidence type="ECO:0000259" key="8">
    <source>
        <dbReference type="PROSITE" id="PS50102"/>
    </source>
</evidence>
<reference evidence="9" key="2">
    <citation type="submission" date="2023-05" db="EMBL/GenBank/DDBJ databases">
        <authorList>
            <consortium name="Lawrence Berkeley National Laboratory"/>
            <person name="Steindorff A."/>
            <person name="Hensen N."/>
            <person name="Bonometti L."/>
            <person name="Westerberg I."/>
            <person name="Brannstrom I.O."/>
            <person name="Guillou S."/>
            <person name="Cros-Aarteil S."/>
            <person name="Calhoun S."/>
            <person name="Haridas S."/>
            <person name="Kuo A."/>
            <person name="Mondo S."/>
            <person name="Pangilinan J."/>
            <person name="Riley R."/>
            <person name="Labutti K."/>
            <person name="Andreopoulos B."/>
            <person name="Lipzen A."/>
            <person name="Chen C."/>
            <person name="Yanf M."/>
            <person name="Daum C."/>
            <person name="Ng V."/>
            <person name="Clum A."/>
            <person name="Ohm R."/>
            <person name="Martin F."/>
            <person name="Silar P."/>
            <person name="Natvig D."/>
            <person name="Lalanne C."/>
            <person name="Gautier V."/>
            <person name="Ament-Velasquez S.L."/>
            <person name="Kruys A."/>
            <person name="Hutchinson M.I."/>
            <person name="Powell A.J."/>
            <person name="Barry K."/>
            <person name="Miller A.N."/>
            <person name="Grigoriev I.V."/>
            <person name="Debuchy R."/>
            <person name="Gladieux P."/>
            <person name="Thoren M.H."/>
            <person name="Johannesson H."/>
        </authorList>
    </citation>
    <scope>NUCLEOTIDE SEQUENCE</scope>
    <source>
        <strain evidence="9">PSN293</strain>
    </source>
</reference>
<evidence type="ECO:0000256" key="6">
    <source>
        <dbReference type="PROSITE-ProRule" id="PRU00176"/>
    </source>
</evidence>
<feature type="compositionally biased region" description="Basic and acidic residues" evidence="7">
    <location>
        <begin position="47"/>
        <end position="57"/>
    </location>
</feature>
<sequence>MTSRSRSRDRPIREDRRDDFDRDSRSRSRSHTPRGNDSRYRSRSRSYSRERSYDSRSRSRSRSGSPSQPAIRSTKIVVERLTKNVTEAHLREIFGQYGEIEDLDLPMNRVSGTNRGTAYILYVHEADAERAITSMHEAQVDGAVINVSIVLPRRKFSPPPPQARRGANFDPRAPPPNFRGPAPGGPFGGPASGADRGRRSPPPAAGSNRYGRGSDTYRPRSISRSRSRSRSPNLPGNANRRHRSRSRSYSSASRSRSRTAAAAAAAPAEAAIGTAVKSGCRICMERMGSGTRNYDRNIYSVCLTEFFWTVT</sequence>
<evidence type="ECO:0000256" key="5">
    <source>
        <dbReference type="ARBA" id="ARBA00023242"/>
    </source>
</evidence>
<name>A0AAN6Y353_9PEZI</name>
<dbReference type="PROSITE" id="PS50102">
    <property type="entry name" value="RRM"/>
    <property type="match status" value="1"/>
</dbReference>
<evidence type="ECO:0000256" key="7">
    <source>
        <dbReference type="SAM" id="MobiDB-lite"/>
    </source>
</evidence>
<evidence type="ECO:0000256" key="1">
    <source>
        <dbReference type="ARBA" id="ARBA00004123"/>
    </source>
</evidence>
<keyword evidence="10" id="KW-1185">Reference proteome</keyword>
<dbReference type="AlphaFoldDB" id="A0AAN6Y353"/>
<evidence type="ECO:0000256" key="3">
    <source>
        <dbReference type="ARBA" id="ARBA00022884"/>
    </source>
</evidence>
<keyword evidence="3 6" id="KW-0694">RNA-binding</keyword>
<evidence type="ECO:0000256" key="2">
    <source>
        <dbReference type="ARBA" id="ARBA00022664"/>
    </source>
</evidence>
<dbReference type="Gene3D" id="3.30.70.330">
    <property type="match status" value="1"/>
</dbReference>
<proteinExistence type="predicted"/>
<dbReference type="EMBL" id="MU858141">
    <property type="protein sequence ID" value="KAK4211773.1"/>
    <property type="molecule type" value="Genomic_DNA"/>
</dbReference>
<dbReference type="SMART" id="SM00360">
    <property type="entry name" value="RRM"/>
    <property type="match status" value="1"/>
</dbReference>
<feature type="compositionally biased region" description="Low complexity" evidence="7">
    <location>
        <begin position="247"/>
        <end position="256"/>
    </location>
</feature>
<dbReference type="PANTHER" id="PTHR15481:SF0">
    <property type="entry name" value="LD23870P-RELATED"/>
    <property type="match status" value="1"/>
</dbReference>
<gene>
    <name evidence="9" type="ORF">QBC37DRAFT_206399</name>
</gene>
<feature type="region of interest" description="Disordered" evidence="7">
    <location>
        <begin position="1"/>
        <end position="72"/>
    </location>
</feature>
<dbReference type="InterPro" id="IPR035979">
    <property type="entry name" value="RBD_domain_sf"/>
</dbReference>
<dbReference type="InterPro" id="IPR034201">
    <property type="entry name" value="RNPS1_RRM"/>
</dbReference>
<organism evidence="9 10">
    <name type="scientific">Rhypophila decipiens</name>
    <dbReference type="NCBI Taxonomy" id="261697"/>
    <lineage>
        <taxon>Eukaryota</taxon>
        <taxon>Fungi</taxon>
        <taxon>Dikarya</taxon>
        <taxon>Ascomycota</taxon>
        <taxon>Pezizomycotina</taxon>
        <taxon>Sordariomycetes</taxon>
        <taxon>Sordariomycetidae</taxon>
        <taxon>Sordariales</taxon>
        <taxon>Naviculisporaceae</taxon>
        <taxon>Rhypophila</taxon>
    </lineage>
</organism>
<evidence type="ECO:0000313" key="9">
    <source>
        <dbReference type="EMBL" id="KAK4211773.1"/>
    </source>
</evidence>
<dbReference type="GO" id="GO:0005737">
    <property type="term" value="C:cytoplasm"/>
    <property type="evidence" value="ECO:0007669"/>
    <property type="project" value="TreeGrafter"/>
</dbReference>
<dbReference type="GO" id="GO:0061574">
    <property type="term" value="C:ASAP complex"/>
    <property type="evidence" value="ECO:0007669"/>
    <property type="project" value="TreeGrafter"/>
</dbReference>
<feature type="compositionally biased region" description="Basic and acidic residues" evidence="7">
    <location>
        <begin position="1"/>
        <end position="26"/>
    </location>
</feature>
<protein>
    <recommendedName>
        <fullName evidence="8">RRM domain-containing protein</fullName>
    </recommendedName>
</protein>
<keyword evidence="4" id="KW-0508">mRNA splicing</keyword>
<feature type="region of interest" description="Disordered" evidence="7">
    <location>
        <begin position="153"/>
        <end position="256"/>
    </location>
</feature>
<evidence type="ECO:0000313" key="10">
    <source>
        <dbReference type="Proteomes" id="UP001301769"/>
    </source>
</evidence>
<dbReference type="CDD" id="cd12365">
    <property type="entry name" value="RRM_RNPS1"/>
    <property type="match status" value="1"/>
</dbReference>
<dbReference type="GO" id="GO:0003723">
    <property type="term" value="F:RNA binding"/>
    <property type="evidence" value="ECO:0007669"/>
    <property type="project" value="UniProtKB-UniRule"/>
</dbReference>
<comment type="caution">
    <text evidence="9">The sequence shown here is derived from an EMBL/GenBank/DDBJ whole genome shotgun (WGS) entry which is preliminary data.</text>
</comment>
<dbReference type="SUPFAM" id="SSF54928">
    <property type="entry name" value="RNA-binding domain, RBD"/>
    <property type="match status" value="1"/>
</dbReference>
<dbReference type="Pfam" id="PF00076">
    <property type="entry name" value="RRM_1"/>
    <property type="match status" value="1"/>
</dbReference>
<keyword evidence="2" id="KW-0507">mRNA processing</keyword>
<dbReference type="PANTHER" id="PTHR15481">
    <property type="entry name" value="RIBONUCLEIC ACID BINDING PROTEIN S1"/>
    <property type="match status" value="1"/>
</dbReference>